<keyword evidence="4" id="KW-0521">NADP</keyword>
<feature type="active site" description="Proton acceptor" evidence="8">
    <location>
        <position position="439"/>
    </location>
</feature>
<evidence type="ECO:0000259" key="12">
    <source>
        <dbReference type="Pfam" id="PF02852"/>
    </source>
</evidence>
<evidence type="ECO:0000256" key="4">
    <source>
        <dbReference type="ARBA" id="ARBA00022857"/>
    </source>
</evidence>
<dbReference type="Gene3D" id="3.50.50.60">
    <property type="entry name" value="FAD/NAD(P)-binding domain"/>
    <property type="match status" value="2"/>
</dbReference>
<dbReference type="FunFam" id="3.30.390.30:FF:000001">
    <property type="entry name" value="Dihydrolipoyl dehydrogenase"/>
    <property type="match status" value="1"/>
</dbReference>
<evidence type="ECO:0000259" key="13">
    <source>
        <dbReference type="Pfam" id="PF07992"/>
    </source>
</evidence>
<feature type="disulfide bond" description="Redox-active" evidence="10">
    <location>
        <begin position="39"/>
        <end position="44"/>
    </location>
</feature>
<dbReference type="NCBIfam" id="NF005884">
    <property type="entry name" value="PRK07846.1"/>
    <property type="match status" value="1"/>
</dbReference>
<evidence type="ECO:0000256" key="5">
    <source>
        <dbReference type="ARBA" id="ARBA00023002"/>
    </source>
</evidence>
<proteinExistence type="inferred from homology"/>
<dbReference type="InterPro" id="IPR004099">
    <property type="entry name" value="Pyr_nucl-diS_OxRdtase_dimer"/>
</dbReference>
<reference evidence="14 15" key="1">
    <citation type="submission" date="2020-07" db="EMBL/GenBank/DDBJ databases">
        <title>Sequencing the genomes of 1000 actinobacteria strains.</title>
        <authorList>
            <person name="Klenk H.-P."/>
        </authorList>
    </citation>
    <scope>NUCLEOTIDE SEQUENCE [LARGE SCALE GENOMIC DNA]</scope>
    <source>
        <strain evidence="14 15">DSM 45772</strain>
    </source>
</reference>
<dbReference type="Pfam" id="PF07992">
    <property type="entry name" value="Pyr_redox_2"/>
    <property type="match status" value="1"/>
</dbReference>
<dbReference type="GO" id="GO:0050627">
    <property type="term" value="F:mycothione reductase [NAD(P)H] activity"/>
    <property type="evidence" value="ECO:0007669"/>
    <property type="project" value="UniProtKB-EC"/>
</dbReference>
<dbReference type="Proteomes" id="UP000535890">
    <property type="component" value="Unassembled WGS sequence"/>
</dbReference>
<evidence type="ECO:0000256" key="9">
    <source>
        <dbReference type="PIRSR" id="PIRSR000350-3"/>
    </source>
</evidence>
<dbReference type="InterPro" id="IPR016156">
    <property type="entry name" value="FAD/NAD-linked_Rdtase_dimer_sf"/>
</dbReference>
<dbReference type="GO" id="GO:0003955">
    <property type="term" value="F:NAD(P)H dehydrogenase (quinone) activity"/>
    <property type="evidence" value="ECO:0007669"/>
    <property type="project" value="TreeGrafter"/>
</dbReference>
<dbReference type="EMBL" id="JACCBN010000001">
    <property type="protein sequence ID" value="NYD39728.1"/>
    <property type="molecule type" value="Genomic_DNA"/>
</dbReference>
<dbReference type="PRINTS" id="PR00411">
    <property type="entry name" value="PNDRDTASEI"/>
</dbReference>
<name>A0A7Y9J8X6_9PSEU</name>
<accession>A0A7Y9J8X6</accession>
<dbReference type="PANTHER" id="PTHR43014:SF4">
    <property type="entry name" value="PYRIDINE NUCLEOTIDE-DISULFIDE OXIDOREDUCTASE RCLA-RELATED"/>
    <property type="match status" value="1"/>
</dbReference>
<sequence>MRRHDLVVIGSGSGNMVVSDEFADLDVAIVEATEFGGTCLNRGCIPTKMFAYTAEVADTVRDSATWDVGAQLDGIAWPALRDRVFGRLDPIAAEGRKGREDSDVTVYAGEARFTGPHTLVVDLHDGGSAEIEADRIVIAAGARPVVPPPVQESGLPFHTSDTVMRLDQLPRRLAVLGGGYIAAELAHVFHSAGSEIVMIDMAEELLGPQDESISAAFTEIARERYELHLGHEVTAVEGAPGALRLRLDDDTVIEADTLLVVIGRTPNGDSLDVDAAGLETHDDGRVAVDAAGRTSVDGVWALGDVSSPVQLKHVANREAEVVTHNLLHPDDLREVDHDLVPAAVFTSPQIGTVGRTEAQCRDEGLDYEVAQVDFSDVAYGWAMEDETGFCKVLAERGTGRILGAHILGPEAPTLIQPLAMAMTFDIDAAALSGRPYWIHPALTEVVDNALRQLSATADAKPGCAPRR</sequence>
<dbReference type="PANTHER" id="PTHR43014">
    <property type="entry name" value="MERCURIC REDUCTASE"/>
    <property type="match status" value="1"/>
</dbReference>
<keyword evidence="5 11" id="KW-0560">Oxidoreductase</keyword>
<feature type="binding site" evidence="9">
    <location>
        <position position="263"/>
    </location>
    <ligand>
        <name>NAD(+)</name>
        <dbReference type="ChEBI" id="CHEBI:57540"/>
    </ligand>
</feature>
<evidence type="ECO:0000256" key="7">
    <source>
        <dbReference type="ARBA" id="ARBA00023284"/>
    </source>
</evidence>
<dbReference type="EC" id="1.8.1.15" evidence="14"/>
<dbReference type="InterPro" id="IPR012999">
    <property type="entry name" value="Pyr_OxRdtase_I_AS"/>
</dbReference>
<dbReference type="GO" id="GO:0050660">
    <property type="term" value="F:flavin adenine dinucleotide binding"/>
    <property type="evidence" value="ECO:0007669"/>
    <property type="project" value="TreeGrafter"/>
</dbReference>
<feature type="binding site" evidence="9">
    <location>
        <position position="48"/>
    </location>
    <ligand>
        <name>FAD</name>
        <dbReference type="ChEBI" id="CHEBI:57692"/>
    </ligand>
</feature>
<gene>
    <name evidence="14" type="ORF">BJ983_005830</name>
</gene>
<evidence type="ECO:0000256" key="6">
    <source>
        <dbReference type="ARBA" id="ARBA00023157"/>
    </source>
</evidence>
<feature type="domain" description="Pyridine nucleotide-disulphide oxidoreductase dimerisation" evidence="12">
    <location>
        <begin position="340"/>
        <end position="449"/>
    </location>
</feature>
<evidence type="ECO:0000256" key="10">
    <source>
        <dbReference type="PIRSR" id="PIRSR000350-4"/>
    </source>
</evidence>
<evidence type="ECO:0000256" key="8">
    <source>
        <dbReference type="PIRSR" id="PIRSR000350-2"/>
    </source>
</evidence>
<keyword evidence="15" id="KW-1185">Reference proteome</keyword>
<evidence type="ECO:0000313" key="15">
    <source>
        <dbReference type="Proteomes" id="UP000535890"/>
    </source>
</evidence>
<dbReference type="InterPro" id="IPR023753">
    <property type="entry name" value="FAD/NAD-binding_dom"/>
</dbReference>
<comment type="caution">
    <text evidence="14">The sequence shown here is derived from an EMBL/GenBank/DDBJ whole genome shotgun (WGS) entry which is preliminary data.</text>
</comment>
<dbReference type="InterPro" id="IPR036188">
    <property type="entry name" value="FAD/NAD-bd_sf"/>
</dbReference>
<keyword evidence="7 11" id="KW-0676">Redox-active center</keyword>
<dbReference type="Gene3D" id="3.30.390.30">
    <property type="match status" value="1"/>
</dbReference>
<dbReference type="AlphaFoldDB" id="A0A7Y9J8X6"/>
<evidence type="ECO:0000256" key="3">
    <source>
        <dbReference type="ARBA" id="ARBA00022827"/>
    </source>
</evidence>
<feature type="binding site" evidence="9">
    <location>
        <position position="304"/>
    </location>
    <ligand>
        <name>FAD</name>
        <dbReference type="ChEBI" id="CHEBI:57692"/>
    </ligand>
</feature>
<comment type="cofactor">
    <cofactor evidence="9">
        <name>FAD</name>
        <dbReference type="ChEBI" id="CHEBI:57692"/>
    </cofactor>
    <text evidence="9">Binds 1 FAD per subunit.</text>
</comment>
<dbReference type="Pfam" id="PF02852">
    <property type="entry name" value="Pyr_redox_dim"/>
    <property type="match status" value="1"/>
</dbReference>
<organism evidence="14 15">
    <name type="scientific">Actinomycetospora corticicola</name>
    <dbReference type="NCBI Taxonomy" id="663602"/>
    <lineage>
        <taxon>Bacteria</taxon>
        <taxon>Bacillati</taxon>
        <taxon>Actinomycetota</taxon>
        <taxon>Actinomycetes</taxon>
        <taxon>Pseudonocardiales</taxon>
        <taxon>Pseudonocardiaceae</taxon>
        <taxon>Actinomycetospora</taxon>
    </lineage>
</organism>
<dbReference type="SUPFAM" id="SSF51905">
    <property type="entry name" value="FAD/NAD(P)-binding domain"/>
    <property type="match status" value="1"/>
</dbReference>
<feature type="domain" description="FAD/NAD(P)-binding" evidence="13">
    <location>
        <begin position="5"/>
        <end position="319"/>
    </location>
</feature>
<keyword evidence="9" id="KW-0520">NAD</keyword>
<dbReference type="RefSeq" id="WP_179797007.1">
    <property type="nucleotide sequence ID" value="NZ_BAABHP010000032.1"/>
</dbReference>
<protein>
    <submittedName>
        <fullName evidence="14">Mycothione reductase</fullName>
        <ecNumber evidence="14">1.8.1.15</ecNumber>
    </submittedName>
</protein>
<evidence type="ECO:0000313" key="14">
    <source>
        <dbReference type="EMBL" id="NYD39728.1"/>
    </source>
</evidence>
<keyword evidence="9" id="KW-0547">Nucleotide-binding</keyword>
<dbReference type="PIRSF" id="PIRSF000350">
    <property type="entry name" value="Mercury_reductase_MerA"/>
    <property type="match status" value="1"/>
</dbReference>
<dbReference type="SUPFAM" id="SSF55424">
    <property type="entry name" value="FAD/NAD-linked reductases, dimerisation (C-terminal) domain"/>
    <property type="match status" value="1"/>
</dbReference>
<keyword evidence="6" id="KW-1015">Disulfide bond</keyword>
<dbReference type="InterPro" id="IPR001100">
    <property type="entry name" value="Pyr_nuc-diS_OxRdtase"/>
</dbReference>
<evidence type="ECO:0000256" key="1">
    <source>
        <dbReference type="ARBA" id="ARBA00007532"/>
    </source>
</evidence>
<evidence type="ECO:0000256" key="11">
    <source>
        <dbReference type="RuleBase" id="RU003691"/>
    </source>
</evidence>
<keyword evidence="2 11" id="KW-0285">Flavoprotein</keyword>
<feature type="binding site" evidence="9">
    <location>
        <begin position="177"/>
        <end position="184"/>
    </location>
    <ligand>
        <name>NAD(+)</name>
        <dbReference type="ChEBI" id="CHEBI:57540"/>
    </ligand>
</feature>
<comment type="similarity">
    <text evidence="1 11">Belongs to the class-I pyridine nucleotide-disulfide oxidoreductase family.</text>
</comment>
<evidence type="ECO:0000256" key="2">
    <source>
        <dbReference type="ARBA" id="ARBA00022630"/>
    </source>
</evidence>
<keyword evidence="3 9" id="KW-0274">FAD</keyword>
<dbReference type="PROSITE" id="PS00076">
    <property type="entry name" value="PYRIDINE_REDOX_1"/>
    <property type="match status" value="1"/>
</dbReference>
<dbReference type="PRINTS" id="PR00368">
    <property type="entry name" value="FADPNR"/>
</dbReference>